<dbReference type="AlphaFoldDB" id="A0A9X9Q4Z6"/>
<name>A0A9X9Q4Z6_GULGU</name>
<dbReference type="Proteomes" id="UP000269945">
    <property type="component" value="Unassembled WGS sequence"/>
</dbReference>
<protein>
    <submittedName>
        <fullName evidence="1">Uncharacterized protein</fullName>
    </submittedName>
</protein>
<reference evidence="1 2" key="1">
    <citation type="submission" date="2018-10" db="EMBL/GenBank/DDBJ databases">
        <authorList>
            <person name="Ekblom R."/>
            <person name="Jareborg N."/>
        </authorList>
    </citation>
    <scope>NUCLEOTIDE SEQUENCE [LARGE SCALE GENOMIC DNA]</scope>
    <source>
        <tissue evidence="1">Muscle</tissue>
    </source>
</reference>
<proteinExistence type="predicted"/>
<evidence type="ECO:0000313" key="2">
    <source>
        <dbReference type="Proteomes" id="UP000269945"/>
    </source>
</evidence>
<keyword evidence="2" id="KW-1185">Reference proteome</keyword>
<comment type="caution">
    <text evidence="1">The sequence shown here is derived from an EMBL/GenBank/DDBJ whole genome shotgun (WGS) entry which is preliminary data.</text>
</comment>
<evidence type="ECO:0000313" key="1">
    <source>
        <dbReference type="EMBL" id="VCX16583.1"/>
    </source>
</evidence>
<sequence length="41" mass="4469">MRASVPVASVMGRDPATSLQPLCPMQWLEGLPEVSFPLMLL</sequence>
<gene>
    <name evidence="1" type="ORF">BN2614_LOCUS3</name>
</gene>
<accession>A0A9X9Q4Z6</accession>
<organism evidence="1 2">
    <name type="scientific">Gulo gulo</name>
    <name type="common">Wolverine</name>
    <name type="synonym">Gluton</name>
    <dbReference type="NCBI Taxonomy" id="48420"/>
    <lineage>
        <taxon>Eukaryota</taxon>
        <taxon>Metazoa</taxon>
        <taxon>Chordata</taxon>
        <taxon>Craniata</taxon>
        <taxon>Vertebrata</taxon>
        <taxon>Euteleostomi</taxon>
        <taxon>Mammalia</taxon>
        <taxon>Eutheria</taxon>
        <taxon>Laurasiatheria</taxon>
        <taxon>Carnivora</taxon>
        <taxon>Caniformia</taxon>
        <taxon>Musteloidea</taxon>
        <taxon>Mustelidae</taxon>
        <taxon>Guloninae</taxon>
        <taxon>Gulo</taxon>
    </lineage>
</organism>
<dbReference type="EMBL" id="CYRY02036271">
    <property type="protein sequence ID" value="VCX16583.1"/>
    <property type="molecule type" value="Genomic_DNA"/>
</dbReference>